<name>A0A8G0ZRF1_9RHOB</name>
<evidence type="ECO:0000259" key="5">
    <source>
        <dbReference type="Pfam" id="PF01464"/>
    </source>
</evidence>
<accession>A0A8G0ZRF1</accession>
<dbReference type="GO" id="GO:0004553">
    <property type="term" value="F:hydrolase activity, hydrolyzing O-glycosyl compounds"/>
    <property type="evidence" value="ECO:0007669"/>
    <property type="project" value="InterPro"/>
</dbReference>
<evidence type="ECO:0000313" key="6">
    <source>
        <dbReference type="EMBL" id="QYZ69064.1"/>
    </source>
</evidence>
<dbReference type="GO" id="GO:0008933">
    <property type="term" value="F:peptidoglycan lytic transglycosylase activity"/>
    <property type="evidence" value="ECO:0007669"/>
    <property type="project" value="InterPro"/>
</dbReference>
<gene>
    <name evidence="6" type="ORF">JO391_15135</name>
</gene>
<evidence type="ECO:0000256" key="3">
    <source>
        <dbReference type="ARBA" id="ARBA00022729"/>
    </source>
</evidence>
<feature type="domain" description="Transglycosylase SLT" evidence="5">
    <location>
        <begin position="497"/>
        <end position="597"/>
    </location>
</feature>
<dbReference type="GO" id="GO:0000270">
    <property type="term" value="P:peptidoglycan metabolic process"/>
    <property type="evidence" value="ECO:0007669"/>
    <property type="project" value="InterPro"/>
</dbReference>
<dbReference type="InterPro" id="IPR000189">
    <property type="entry name" value="Transglyc_AS"/>
</dbReference>
<sequence>MTLFLRRISRSFAALALTFLALPQGLRADEAAALKAALSETASQDWEGAEAAAMAAGPVGQDIVEWQVLRAGEGLLGEYEDFLVRRADWPGLPLLKEKGEVAVARSTTPERVIAYFNGTAPETAAGALAYISALSAVGQQGAAREAARRAWVDLSFTPDEQASMLAAQGPALQDLHWARTDRLMWDGDRAEARRMLPLLPDDRRALAAARLALQDNEPGVNARIEAVPKALAADAGLAFDRFLWRMNKSRYADAAALILERSSMPDGLGRPEAWAPRRANLARQLMRDGELSEAYQVAARNGLTSGADYADLEFLAGFIALRKLNDPATALPHFEALQRAVSTPISLSRALYWQGRAEEALGNKDKAAEDFRAAARHQTSYYGLLASERLGLPLDPWILEGSPLPPWQGAAFTQSSVFIAANLLLDAGDRTLAKRFALHLAESLDETELEQLAAWATDRGEPHIALLIAKAAAERGAILPRPYFPVPAMVPEDGLSVSRAFALAISRRESEFDPAARSSADARGLMQLLPTTAGHMAEKLGLPFQAAKLTTDPTYNARLGTAYLAQLVEEFGPAVALVASGYNAGPGRPRAWIKSLGDPRDPSVDVIDWVESIPFTETRTYVMRVSEGLVIYRAKLKGQAGPIALTAELTGR</sequence>
<dbReference type="KEGG" id="nsm:JO391_15135"/>
<evidence type="ECO:0000313" key="7">
    <source>
        <dbReference type="Proteomes" id="UP000826300"/>
    </source>
</evidence>
<dbReference type="RefSeq" id="WP_220661285.1">
    <property type="nucleotide sequence ID" value="NZ_CP069370.1"/>
</dbReference>
<evidence type="ECO:0000256" key="2">
    <source>
        <dbReference type="ARBA" id="ARBA00009387"/>
    </source>
</evidence>
<feature type="signal peptide" evidence="4">
    <location>
        <begin position="1"/>
        <end position="28"/>
    </location>
</feature>
<dbReference type="Pfam" id="PF01464">
    <property type="entry name" value="SLT"/>
    <property type="match status" value="1"/>
</dbReference>
<dbReference type="SUPFAM" id="SSF53955">
    <property type="entry name" value="Lysozyme-like"/>
    <property type="match status" value="1"/>
</dbReference>
<dbReference type="GO" id="GO:0016020">
    <property type="term" value="C:membrane"/>
    <property type="evidence" value="ECO:0007669"/>
    <property type="project" value="InterPro"/>
</dbReference>
<dbReference type="InterPro" id="IPR008258">
    <property type="entry name" value="Transglycosylase_SLT_dom_1"/>
</dbReference>
<keyword evidence="3 4" id="KW-0732">Signal</keyword>
<dbReference type="PROSITE" id="PS00922">
    <property type="entry name" value="TRANSGLYCOSYLASE"/>
    <property type="match status" value="1"/>
</dbReference>
<reference evidence="6" key="1">
    <citation type="submission" date="2021-02" db="EMBL/GenBank/DDBJ databases">
        <title>Rhodobacter shimadae sp. nov., an aerobic anoxygenic phototrophic bacterium isolated from a hot spring.</title>
        <authorList>
            <person name="Muramatsu S."/>
            <person name="Haruta S."/>
            <person name="Hirose S."/>
            <person name="Hanada S."/>
        </authorList>
    </citation>
    <scope>NUCLEOTIDE SEQUENCE</scope>
    <source>
        <strain evidence="6">N10</strain>
    </source>
</reference>
<comment type="similarity">
    <text evidence="2">Belongs to the virb1 family.</text>
</comment>
<dbReference type="GO" id="GO:0042597">
    <property type="term" value="C:periplasmic space"/>
    <property type="evidence" value="ECO:0007669"/>
    <property type="project" value="InterPro"/>
</dbReference>
<dbReference type="SUPFAM" id="SSF48435">
    <property type="entry name" value="Bacterial muramidases"/>
    <property type="match status" value="1"/>
</dbReference>
<dbReference type="PANTHER" id="PTHR37423:SF2">
    <property type="entry name" value="MEMBRANE-BOUND LYTIC MUREIN TRANSGLYCOSYLASE C"/>
    <property type="match status" value="1"/>
</dbReference>
<dbReference type="InterPro" id="IPR008939">
    <property type="entry name" value="Lytic_TGlycosylase_superhlx_U"/>
</dbReference>
<dbReference type="Proteomes" id="UP000826300">
    <property type="component" value="Chromosome"/>
</dbReference>
<dbReference type="Gene3D" id="1.10.530.10">
    <property type="match status" value="1"/>
</dbReference>
<organism evidence="6 7">
    <name type="scientific">Neotabrizicola shimadae</name>
    <dbReference type="NCBI Taxonomy" id="2807096"/>
    <lineage>
        <taxon>Bacteria</taxon>
        <taxon>Pseudomonadati</taxon>
        <taxon>Pseudomonadota</taxon>
        <taxon>Alphaproteobacteria</taxon>
        <taxon>Rhodobacterales</taxon>
        <taxon>Paracoccaceae</taxon>
        <taxon>Neotabrizicola</taxon>
    </lineage>
</organism>
<dbReference type="InterPro" id="IPR023346">
    <property type="entry name" value="Lysozyme-like_dom_sf"/>
</dbReference>
<comment type="similarity">
    <text evidence="1">Belongs to the transglycosylase Slt family.</text>
</comment>
<evidence type="ECO:0000256" key="1">
    <source>
        <dbReference type="ARBA" id="ARBA00007734"/>
    </source>
</evidence>
<feature type="chain" id="PRO_5034058875" evidence="4">
    <location>
        <begin position="29"/>
        <end position="652"/>
    </location>
</feature>
<proteinExistence type="inferred from homology"/>
<protein>
    <submittedName>
        <fullName evidence="6">Transglycosylase SLT domain-containing protein</fullName>
    </submittedName>
</protein>
<dbReference type="CDD" id="cd13401">
    <property type="entry name" value="Slt70-like"/>
    <property type="match status" value="1"/>
</dbReference>
<evidence type="ECO:0000256" key="4">
    <source>
        <dbReference type="SAM" id="SignalP"/>
    </source>
</evidence>
<dbReference type="Gene3D" id="1.25.20.10">
    <property type="entry name" value="Bacterial muramidases"/>
    <property type="match status" value="1"/>
</dbReference>
<dbReference type="PANTHER" id="PTHR37423">
    <property type="entry name" value="SOLUBLE LYTIC MUREIN TRANSGLYCOSYLASE-RELATED"/>
    <property type="match status" value="1"/>
</dbReference>
<dbReference type="AlphaFoldDB" id="A0A8G0ZRF1"/>
<keyword evidence="7" id="KW-1185">Reference proteome</keyword>
<dbReference type="EMBL" id="CP069370">
    <property type="protein sequence ID" value="QYZ69064.1"/>
    <property type="molecule type" value="Genomic_DNA"/>
</dbReference>